<evidence type="ECO:0000313" key="1">
    <source>
        <dbReference type="EMBL" id="CAF1473416.1"/>
    </source>
</evidence>
<dbReference type="EMBL" id="CAJNOO010007758">
    <property type="protein sequence ID" value="CAF1473416.1"/>
    <property type="molecule type" value="Genomic_DNA"/>
</dbReference>
<dbReference type="AlphaFoldDB" id="A0A815RAY4"/>
<evidence type="ECO:0000313" key="2">
    <source>
        <dbReference type="Proteomes" id="UP000663882"/>
    </source>
</evidence>
<name>A0A815RAY4_9BILA</name>
<comment type="caution">
    <text evidence="1">The sequence shown here is derived from an EMBL/GenBank/DDBJ whole genome shotgun (WGS) entry which is preliminary data.</text>
</comment>
<accession>A0A815RAY4</accession>
<proteinExistence type="predicted"/>
<feature type="non-terminal residue" evidence="1">
    <location>
        <position position="1"/>
    </location>
</feature>
<protein>
    <submittedName>
        <fullName evidence="1">Uncharacterized protein</fullName>
    </submittedName>
</protein>
<sequence>KLTLLAHPHEINISGSREATQRFNKARVALLRKCENQNQDINCLLNLK</sequence>
<gene>
    <name evidence="1" type="ORF">RFH988_LOCUS37646</name>
</gene>
<dbReference type="Proteomes" id="UP000663882">
    <property type="component" value="Unassembled WGS sequence"/>
</dbReference>
<reference evidence="1" key="1">
    <citation type="submission" date="2021-02" db="EMBL/GenBank/DDBJ databases">
        <authorList>
            <person name="Nowell W R."/>
        </authorList>
    </citation>
    <scope>NUCLEOTIDE SEQUENCE</scope>
</reference>
<organism evidence="1 2">
    <name type="scientific">Rotaria sordida</name>
    <dbReference type="NCBI Taxonomy" id="392033"/>
    <lineage>
        <taxon>Eukaryota</taxon>
        <taxon>Metazoa</taxon>
        <taxon>Spiralia</taxon>
        <taxon>Gnathifera</taxon>
        <taxon>Rotifera</taxon>
        <taxon>Eurotatoria</taxon>
        <taxon>Bdelloidea</taxon>
        <taxon>Philodinida</taxon>
        <taxon>Philodinidae</taxon>
        <taxon>Rotaria</taxon>
    </lineage>
</organism>